<dbReference type="KEGG" id="gtr:GLOTRDRAFT_94641"/>
<reference evidence="1 2" key="1">
    <citation type="journal article" date="2012" name="Science">
        <title>The Paleozoic origin of enzymatic lignin decomposition reconstructed from 31 fungal genomes.</title>
        <authorList>
            <person name="Floudas D."/>
            <person name="Binder M."/>
            <person name="Riley R."/>
            <person name="Barry K."/>
            <person name="Blanchette R.A."/>
            <person name="Henrissat B."/>
            <person name="Martinez A.T."/>
            <person name="Otillar R."/>
            <person name="Spatafora J.W."/>
            <person name="Yadav J.S."/>
            <person name="Aerts A."/>
            <person name="Benoit I."/>
            <person name="Boyd A."/>
            <person name="Carlson A."/>
            <person name="Copeland A."/>
            <person name="Coutinho P.M."/>
            <person name="de Vries R.P."/>
            <person name="Ferreira P."/>
            <person name="Findley K."/>
            <person name="Foster B."/>
            <person name="Gaskell J."/>
            <person name="Glotzer D."/>
            <person name="Gorecki P."/>
            <person name="Heitman J."/>
            <person name="Hesse C."/>
            <person name="Hori C."/>
            <person name="Igarashi K."/>
            <person name="Jurgens J.A."/>
            <person name="Kallen N."/>
            <person name="Kersten P."/>
            <person name="Kohler A."/>
            <person name="Kuees U."/>
            <person name="Kumar T.K.A."/>
            <person name="Kuo A."/>
            <person name="LaButti K."/>
            <person name="Larrondo L.F."/>
            <person name="Lindquist E."/>
            <person name="Ling A."/>
            <person name="Lombard V."/>
            <person name="Lucas S."/>
            <person name="Lundell T."/>
            <person name="Martin R."/>
            <person name="McLaughlin D.J."/>
            <person name="Morgenstern I."/>
            <person name="Morin E."/>
            <person name="Murat C."/>
            <person name="Nagy L.G."/>
            <person name="Nolan M."/>
            <person name="Ohm R.A."/>
            <person name="Patyshakuliyeva A."/>
            <person name="Rokas A."/>
            <person name="Ruiz-Duenas F.J."/>
            <person name="Sabat G."/>
            <person name="Salamov A."/>
            <person name="Samejima M."/>
            <person name="Schmutz J."/>
            <person name="Slot J.C."/>
            <person name="St John F."/>
            <person name="Stenlid J."/>
            <person name="Sun H."/>
            <person name="Sun S."/>
            <person name="Syed K."/>
            <person name="Tsang A."/>
            <person name="Wiebenga A."/>
            <person name="Young D."/>
            <person name="Pisabarro A."/>
            <person name="Eastwood D.C."/>
            <person name="Martin F."/>
            <person name="Cullen D."/>
            <person name="Grigoriev I.V."/>
            <person name="Hibbett D.S."/>
        </authorList>
    </citation>
    <scope>NUCLEOTIDE SEQUENCE [LARGE SCALE GENOMIC DNA]</scope>
    <source>
        <strain evidence="1 2">ATCC 11539</strain>
    </source>
</reference>
<gene>
    <name evidence="1" type="ORF">GLOTRDRAFT_94641</name>
</gene>
<proteinExistence type="predicted"/>
<keyword evidence="2" id="KW-1185">Reference proteome</keyword>
<dbReference type="GeneID" id="19309621"/>
<organism evidence="1 2">
    <name type="scientific">Gloeophyllum trabeum (strain ATCC 11539 / FP-39264 / Madison 617)</name>
    <name type="common">Brown rot fungus</name>
    <dbReference type="NCBI Taxonomy" id="670483"/>
    <lineage>
        <taxon>Eukaryota</taxon>
        <taxon>Fungi</taxon>
        <taxon>Dikarya</taxon>
        <taxon>Basidiomycota</taxon>
        <taxon>Agaricomycotina</taxon>
        <taxon>Agaricomycetes</taxon>
        <taxon>Gloeophyllales</taxon>
        <taxon>Gloeophyllaceae</taxon>
        <taxon>Gloeophyllum</taxon>
    </lineage>
</organism>
<name>S7RJ02_GLOTA</name>
<dbReference type="Proteomes" id="UP000030669">
    <property type="component" value="Unassembled WGS sequence"/>
</dbReference>
<dbReference type="RefSeq" id="XP_007867630.1">
    <property type="nucleotide sequence ID" value="XM_007869439.1"/>
</dbReference>
<evidence type="ECO:0000313" key="2">
    <source>
        <dbReference type="Proteomes" id="UP000030669"/>
    </source>
</evidence>
<dbReference type="AlphaFoldDB" id="S7RJ02"/>
<accession>S7RJ02</accession>
<sequence>MDTYENLISDNLLCDRTVILDFWWLAPFLLLPVTVEMNPRPTVTTCKLWAFWSGWTYRRVIFFLTLGAIVEVGSTAILQIKQYIGYDVEVVSEYGKHICYKGNVSFFKHFWTLM</sequence>
<protein>
    <submittedName>
        <fullName evidence="1">Uncharacterized protein</fullName>
    </submittedName>
</protein>
<evidence type="ECO:0000313" key="1">
    <source>
        <dbReference type="EMBL" id="EPQ54340.1"/>
    </source>
</evidence>
<dbReference type="HOGENOM" id="CLU_2121333_0_0_1"/>
<dbReference type="EMBL" id="KB469304">
    <property type="protein sequence ID" value="EPQ54340.1"/>
    <property type="molecule type" value="Genomic_DNA"/>
</dbReference>